<comment type="caution">
    <text evidence="1">The sequence shown here is derived from an EMBL/GenBank/DDBJ whole genome shotgun (WGS) entry which is preliminary data.</text>
</comment>
<gene>
    <name evidence="1" type="ORF">GCM10007852_13470</name>
</gene>
<reference evidence="1" key="2">
    <citation type="submission" date="2023-01" db="EMBL/GenBank/DDBJ databases">
        <title>Draft genome sequence of Agaribacter marinus strain NBRC 110023.</title>
        <authorList>
            <person name="Sun Q."/>
            <person name="Mori K."/>
        </authorList>
    </citation>
    <scope>NUCLEOTIDE SEQUENCE</scope>
    <source>
        <strain evidence="1">NBRC 110023</strain>
    </source>
</reference>
<accession>A0AA37SXP4</accession>
<dbReference type="RefSeq" id="WP_284216736.1">
    <property type="nucleotide sequence ID" value="NZ_BSOT01000005.1"/>
</dbReference>
<evidence type="ECO:0008006" key="3">
    <source>
        <dbReference type="Google" id="ProtNLM"/>
    </source>
</evidence>
<keyword evidence="2" id="KW-1185">Reference proteome</keyword>
<reference evidence="1" key="1">
    <citation type="journal article" date="2014" name="Int. J. Syst. Evol. Microbiol.">
        <title>Complete genome sequence of Corynebacterium casei LMG S-19264T (=DSM 44701T), isolated from a smear-ripened cheese.</title>
        <authorList>
            <consortium name="US DOE Joint Genome Institute (JGI-PGF)"/>
            <person name="Walter F."/>
            <person name="Albersmeier A."/>
            <person name="Kalinowski J."/>
            <person name="Ruckert C."/>
        </authorList>
    </citation>
    <scope>NUCLEOTIDE SEQUENCE</scope>
    <source>
        <strain evidence="1">NBRC 110023</strain>
    </source>
</reference>
<proteinExistence type="predicted"/>
<dbReference type="EMBL" id="BSOT01000005">
    <property type="protein sequence ID" value="GLR70439.1"/>
    <property type="molecule type" value="Genomic_DNA"/>
</dbReference>
<evidence type="ECO:0000313" key="1">
    <source>
        <dbReference type="EMBL" id="GLR70439.1"/>
    </source>
</evidence>
<dbReference type="Proteomes" id="UP001156601">
    <property type="component" value="Unassembled WGS sequence"/>
</dbReference>
<dbReference type="AlphaFoldDB" id="A0AA37SXP4"/>
<protein>
    <recommendedName>
        <fullName evidence="3">DUF3806 domain-containing protein</fullName>
    </recommendedName>
</protein>
<name>A0AA37SXP4_9ALTE</name>
<evidence type="ECO:0000313" key="2">
    <source>
        <dbReference type="Proteomes" id="UP001156601"/>
    </source>
</evidence>
<organism evidence="1 2">
    <name type="scientific">Agaribacter marinus</name>
    <dbReference type="NCBI Taxonomy" id="1431249"/>
    <lineage>
        <taxon>Bacteria</taxon>
        <taxon>Pseudomonadati</taxon>
        <taxon>Pseudomonadota</taxon>
        <taxon>Gammaproteobacteria</taxon>
        <taxon>Alteromonadales</taxon>
        <taxon>Alteromonadaceae</taxon>
        <taxon>Agaribacter</taxon>
    </lineage>
</organism>
<sequence>MNEAELDQLMKDSAKDAVSTAKVEFDIQLDYSPESIQNVDSAILSFLEKYAHVALEDKAVFTICNIFGAYVGEVYKSISDGHWIYDVSESDAPSIYMKLNDLTFAFAGVCFEKLVRNQDISIEEYFVNAVSKSKA</sequence>